<dbReference type="eggNOG" id="KOG1075">
    <property type="taxonomic scope" value="Eukaryota"/>
</dbReference>
<dbReference type="Proteomes" id="UP000008311">
    <property type="component" value="Unassembled WGS sequence"/>
</dbReference>
<sequence length="191" mass="21203">MMRAVRDVAKRSPFSMFFVTAFTQNPFEGVFSMTSTGLVCLVLLYGDSGIGEITLSSSEFLVGRSPPAWPWYKLITDGSFMARTGLATAGGLLRDSCGNWQWGFAMNIEDEAVLPSVHSSLAVGIKNFLWKDWQVRITHMYREANFSAYFLAKKAAALHLGLHVFDKPPEDIKDIPFQDSCGVSFSRFVGP</sequence>
<gene>
    <name evidence="1" type="ORF">RCOM_0272110</name>
</gene>
<dbReference type="EMBL" id="EQ974322">
    <property type="protein sequence ID" value="EEF30434.1"/>
    <property type="molecule type" value="Genomic_DNA"/>
</dbReference>
<evidence type="ECO:0000313" key="1">
    <source>
        <dbReference type="EMBL" id="EEF30434.1"/>
    </source>
</evidence>
<dbReference type="InParanoid" id="B9T133"/>
<proteinExistence type="predicted"/>
<name>B9T133_RICCO</name>
<dbReference type="InterPro" id="IPR044730">
    <property type="entry name" value="RNase_H-like_dom_plant"/>
</dbReference>
<dbReference type="CDD" id="cd06222">
    <property type="entry name" value="RNase_H_like"/>
    <property type="match status" value="1"/>
</dbReference>
<keyword evidence="2" id="KW-1185">Reference proteome</keyword>
<dbReference type="PANTHER" id="PTHR47723">
    <property type="entry name" value="OS05G0353850 PROTEIN"/>
    <property type="match status" value="1"/>
</dbReference>
<evidence type="ECO:0008006" key="3">
    <source>
        <dbReference type="Google" id="ProtNLM"/>
    </source>
</evidence>
<evidence type="ECO:0000313" key="2">
    <source>
        <dbReference type="Proteomes" id="UP000008311"/>
    </source>
</evidence>
<dbReference type="InterPro" id="IPR053151">
    <property type="entry name" value="RNase_H-like"/>
</dbReference>
<protein>
    <recommendedName>
        <fullName evidence="3">RNase H type-1 domain-containing protein</fullName>
    </recommendedName>
</protein>
<accession>B9T133</accession>
<reference evidence="2" key="1">
    <citation type="journal article" date="2010" name="Nat. Biotechnol.">
        <title>Draft genome sequence of the oilseed species Ricinus communis.</title>
        <authorList>
            <person name="Chan A.P."/>
            <person name="Crabtree J."/>
            <person name="Zhao Q."/>
            <person name="Lorenzi H."/>
            <person name="Orvis J."/>
            <person name="Puiu D."/>
            <person name="Melake-Berhan A."/>
            <person name="Jones K.M."/>
            <person name="Redman J."/>
            <person name="Chen G."/>
            <person name="Cahoon E.B."/>
            <person name="Gedil M."/>
            <person name="Stanke M."/>
            <person name="Haas B.J."/>
            <person name="Wortman J.R."/>
            <person name="Fraser-Liggett C.M."/>
            <person name="Ravel J."/>
            <person name="Rabinowicz P.D."/>
        </authorList>
    </citation>
    <scope>NUCLEOTIDE SEQUENCE [LARGE SCALE GENOMIC DNA]</scope>
    <source>
        <strain evidence="2">cv. Hale</strain>
    </source>
</reference>
<dbReference type="AlphaFoldDB" id="B9T133"/>
<dbReference type="PANTHER" id="PTHR47723:SF19">
    <property type="entry name" value="POLYNUCLEOTIDYL TRANSFERASE, RIBONUCLEASE H-LIKE SUPERFAMILY PROTEIN"/>
    <property type="match status" value="1"/>
</dbReference>
<organism evidence="1 2">
    <name type="scientific">Ricinus communis</name>
    <name type="common">Castor bean</name>
    <dbReference type="NCBI Taxonomy" id="3988"/>
    <lineage>
        <taxon>Eukaryota</taxon>
        <taxon>Viridiplantae</taxon>
        <taxon>Streptophyta</taxon>
        <taxon>Embryophyta</taxon>
        <taxon>Tracheophyta</taxon>
        <taxon>Spermatophyta</taxon>
        <taxon>Magnoliopsida</taxon>
        <taxon>eudicotyledons</taxon>
        <taxon>Gunneridae</taxon>
        <taxon>Pentapetalae</taxon>
        <taxon>rosids</taxon>
        <taxon>fabids</taxon>
        <taxon>Malpighiales</taxon>
        <taxon>Euphorbiaceae</taxon>
        <taxon>Acalyphoideae</taxon>
        <taxon>Acalypheae</taxon>
        <taxon>Ricinus</taxon>
    </lineage>
</organism>